<organism evidence="2 3">
    <name type="scientific">Ilex paraguariensis</name>
    <name type="common">yerba mate</name>
    <dbReference type="NCBI Taxonomy" id="185542"/>
    <lineage>
        <taxon>Eukaryota</taxon>
        <taxon>Viridiplantae</taxon>
        <taxon>Streptophyta</taxon>
        <taxon>Embryophyta</taxon>
        <taxon>Tracheophyta</taxon>
        <taxon>Spermatophyta</taxon>
        <taxon>Magnoliopsida</taxon>
        <taxon>eudicotyledons</taxon>
        <taxon>Gunneridae</taxon>
        <taxon>Pentapetalae</taxon>
        <taxon>asterids</taxon>
        <taxon>campanulids</taxon>
        <taxon>Aquifoliales</taxon>
        <taxon>Aquifoliaceae</taxon>
        <taxon>Ilex</taxon>
    </lineage>
</organism>
<evidence type="ECO:0000313" key="3">
    <source>
        <dbReference type="Proteomes" id="UP001642360"/>
    </source>
</evidence>
<keyword evidence="3" id="KW-1185">Reference proteome</keyword>
<name>A0ABC8UTW6_9AQUA</name>
<comment type="caution">
    <text evidence="2">The sequence shown here is derived from an EMBL/GenBank/DDBJ whole genome shotgun (WGS) entry which is preliminary data.</text>
</comment>
<dbReference type="EMBL" id="CAUOFW020002747">
    <property type="protein sequence ID" value="CAK9155795.1"/>
    <property type="molecule type" value="Genomic_DNA"/>
</dbReference>
<proteinExistence type="predicted"/>
<evidence type="ECO:0000313" key="2">
    <source>
        <dbReference type="EMBL" id="CAK9184516.1"/>
    </source>
</evidence>
<accession>A0ABC8UTW6</accession>
<evidence type="ECO:0000313" key="1">
    <source>
        <dbReference type="EMBL" id="CAK9155795.1"/>
    </source>
</evidence>
<dbReference type="EMBL" id="CAUOFW020009002">
    <property type="protein sequence ID" value="CAK9184516.1"/>
    <property type="molecule type" value="Genomic_DNA"/>
</dbReference>
<dbReference type="AlphaFoldDB" id="A0ABC8UTW6"/>
<protein>
    <submittedName>
        <fullName evidence="2">Uncharacterized protein</fullName>
    </submittedName>
</protein>
<gene>
    <name evidence="1" type="ORF">ILEXP_LOCUS24209</name>
    <name evidence="2" type="ORF">ILEXP_LOCUS54853</name>
</gene>
<reference evidence="2 3" key="1">
    <citation type="submission" date="2024-02" db="EMBL/GenBank/DDBJ databases">
        <authorList>
            <person name="Vignale AGUSTIN F."/>
            <person name="Sosa J E."/>
            <person name="Modenutti C."/>
        </authorList>
    </citation>
    <scope>NUCLEOTIDE SEQUENCE [LARGE SCALE GENOMIC DNA]</scope>
</reference>
<sequence>MHWGNIGKSRIIFPKNMENVQKAELCQALEMIQLLTNVKYLGIPTYWGRLKSQTLGYILEKKARNEAIFEIKDPDPRAVVYKTNRSCTVIHVESESSLDQVGNATDDDNSAWIPPDQNKVKFTCDGA</sequence>
<dbReference type="Proteomes" id="UP001642360">
    <property type="component" value="Unassembled WGS sequence"/>
</dbReference>